<reference evidence="1 2" key="1">
    <citation type="submission" date="2018-05" db="EMBL/GenBank/DDBJ databases">
        <title>Draft genome of Methanospirillum lacunae Ki8-1.</title>
        <authorList>
            <person name="Dueholm M.S."/>
            <person name="Nielsen P.H."/>
            <person name="Bakmann L.F."/>
            <person name="Otzen D.E."/>
        </authorList>
    </citation>
    <scope>NUCLEOTIDE SEQUENCE [LARGE SCALE GENOMIC DNA]</scope>
    <source>
        <strain evidence="1 2">Ki8-1</strain>
    </source>
</reference>
<gene>
    <name evidence="1" type="ORF">DK846_17190</name>
</gene>
<comment type="caution">
    <text evidence="1">The sequence shown here is derived from an EMBL/GenBank/DDBJ whole genome shotgun (WGS) entry which is preliminary data.</text>
</comment>
<sequence>MMKKCKEKIEGYPHVQTILMDWNEAEPDVNLLRHDIVIASRSIAGEDIKKLCSFAKKFVVLIGWANAPSIPEIRSALFDSARKSGYVIRHIPINHDRRLQYNLQYNLVYDLGYEPNINIVRDGFERCYKSKDDAYADLQHLISDPDELNQDIYKRNVDKYLTYTPESGYRFYFETRTFVMWWETYPKQFLNHEFIS</sequence>
<name>A0A2V2MU17_9EURY</name>
<protein>
    <submittedName>
        <fullName evidence="1">Uncharacterized protein</fullName>
    </submittedName>
</protein>
<evidence type="ECO:0000313" key="1">
    <source>
        <dbReference type="EMBL" id="PWR69645.1"/>
    </source>
</evidence>
<accession>A0A2V2MU17</accession>
<evidence type="ECO:0000313" key="2">
    <source>
        <dbReference type="Proteomes" id="UP000245657"/>
    </source>
</evidence>
<proteinExistence type="predicted"/>
<dbReference type="EMBL" id="QGMY01000021">
    <property type="protein sequence ID" value="PWR69645.1"/>
    <property type="molecule type" value="Genomic_DNA"/>
</dbReference>
<dbReference type="AlphaFoldDB" id="A0A2V2MU17"/>
<keyword evidence="2" id="KW-1185">Reference proteome</keyword>
<dbReference type="Proteomes" id="UP000245657">
    <property type="component" value="Unassembled WGS sequence"/>
</dbReference>
<organism evidence="1 2">
    <name type="scientific">Methanospirillum lacunae</name>
    <dbReference type="NCBI Taxonomy" id="668570"/>
    <lineage>
        <taxon>Archaea</taxon>
        <taxon>Methanobacteriati</taxon>
        <taxon>Methanobacteriota</taxon>
        <taxon>Stenosarchaea group</taxon>
        <taxon>Methanomicrobia</taxon>
        <taxon>Methanomicrobiales</taxon>
        <taxon>Methanospirillaceae</taxon>
        <taxon>Methanospirillum</taxon>
    </lineage>
</organism>